<dbReference type="Pfam" id="PF13174">
    <property type="entry name" value="TPR_6"/>
    <property type="match status" value="1"/>
</dbReference>
<organism evidence="5 6">
    <name type="scientific">Marivirga aurantiaca</name>
    <dbReference type="NCBI Taxonomy" id="2802615"/>
    <lineage>
        <taxon>Bacteria</taxon>
        <taxon>Pseudomonadati</taxon>
        <taxon>Bacteroidota</taxon>
        <taxon>Cytophagia</taxon>
        <taxon>Cytophagales</taxon>
        <taxon>Marivirgaceae</taxon>
        <taxon>Marivirga</taxon>
    </lineage>
</organism>
<feature type="domain" description="Outer membrane lipoprotein BamD-like" evidence="4">
    <location>
        <begin position="41"/>
        <end position="189"/>
    </location>
</feature>
<dbReference type="InterPro" id="IPR039565">
    <property type="entry name" value="BamD-like"/>
</dbReference>
<proteinExistence type="predicted"/>
<sequence length="280" mass="33292">MYLCTLMHNLRNYILFLAILGMGLSSCSDFRKIQKSDDWEKKYDAAIQYFEQEEYYKSSVLLEQILPIIKGSAKAEKANFLYAYTYYHEQSYLLASHYFKTFYDTYGRSDLAEEARFMYGYSLYMDSPRYNLEQTSSKQAIVALQGFINRFPQSEFVPKATQALDDLQVKLEKKAYEKAFLYYKLKKFQTGEYLKAALVAFDNFQDDYPDSKYVEEIRYLEIEAMYKLAEVSIASKKKERYTEAIRFYQDFIETYENSEFLKKAEKIYESSLNEIRKLNT</sequence>
<name>A0A934WVZ9_9BACT</name>
<protein>
    <submittedName>
        <fullName evidence="5">Outer membrane protein assembly factor BamD</fullName>
    </submittedName>
</protein>
<dbReference type="AlphaFoldDB" id="A0A934WVZ9"/>
<dbReference type="Proteomes" id="UP000611723">
    <property type="component" value="Unassembled WGS sequence"/>
</dbReference>
<evidence type="ECO:0000313" key="6">
    <source>
        <dbReference type="Proteomes" id="UP000611723"/>
    </source>
</evidence>
<comment type="caution">
    <text evidence="5">The sequence shown here is derived from an EMBL/GenBank/DDBJ whole genome shotgun (WGS) entry which is preliminary data.</text>
</comment>
<evidence type="ECO:0000259" key="4">
    <source>
        <dbReference type="Pfam" id="PF13525"/>
    </source>
</evidence>
<keyword evidence="6" id="KW-1185">Reference proteome</keyword>
<dbReference type="Pfam" id="PF13525">
    <property type="entry name" value="YfiO"/>
    <property type="match status" value="1"/>
</dbReference>
<evidence type="ECO:0000256" key="1">
    <source>
        <dbReference type="ARBA" id="ARBA00022729"/>
    </source>
</evidence>
<dbReference type="InterPro" id="IPR017689">
    <property type="entry name" value="BamD"/>
</dbReference>
<keyword evidence="3" id="KW-0998">Cell outer membrane</keyword>
<gene>
    <name evidence="5" type="primary">bamD</name>
    <name evidence="5" type="ORF">JKA74_02660</name>
</gene>
<evidence type="ECO:0000313" key="5">
    <source>
        <dbReference type="EMBL" id="MBK6263926.1"/>
    </source>
</evidence>
<evidence type="ECO:0000256" key="3">
    <source>
        <dbReference type="ARBA" id="ARBA00023237"/>
    </source>
</evidence>
<reference evidence="5" key="1">
    <citation type="submission" date="2021-01" db="EMBL/GenBank/DDBJ databases">
        <title>Marivirga aurantiaca sp. nov., isolated from intertidal surface sediments.</title>
        <authorList>
            <person name="Zhang M."/>
        </authorList>
    </citation>
    <scope>NUCLEOTIDE SEQUENCE</scope>
    <source>
        <strain evidence="5">S37H4</strain>
    </source>
</reference>
<dbReference type="InterPro" id="IPR011990">
    <property type="entry name" value="TPR-like_helical_dom_sf"/>
</dbReference>
<keyword evidence="2" id="KW-0472">Membrane</keyword>
<dbReference type="InterPro" id="IPR019734">
    <property type="entry name" value="TPR_rpt"/>
</dbReference>
<accession>A0A934WVZ9</accession>
<keyword evidence="1" id="KW-0732">Signal</keyword>
<evidence type="ECO:0000256" key="2">
    <source>
        <dbReference type="ARBA" id="ARBA00023136"/>
    </source>
</evidence>
<dbReference type="Gene3D" id="1.25.40.10">
    <property type="entry name" value="Tetratricopeptide repeat domain"/>
    <property type="match status" value="1"/>
</dbReference>
<dbReference type="EMBL" id="JAEQBW010000001">
    <property type="protein sequence ID" value="MBK6263926.1"/>
    <property type="molecule type" value="Genomic_DNA"/>
</dbReference>
<dbReference type="NCBIfam" id="TIGR03302">
    <property type="entry name" value="OM_YfiO"/>
    <property type="match status" value="1"/>
</dbReference>